<evidence type="ECO:0000256" key="7">
    <source>
        <dbReference type="ARBA" id="ARBA00022729"/>
    </source>
</evidence>
<dbReference type="InterPro" id="IPR001842">
    <property type="entry name" value="Peptidase_M36"/>
</dbReference>
<feature type="domain" description="Peptidase C-terminal archaeal/bacterial" evidence="13">
    <location>
        <begin position="1003"/>
        <end position="1078"/>
    </location>
</feature>
<dbReference type="PANTHER" id="PTHR33478">
    <property type="entry name" value="EXTRACELLULAR METALLOPROTEINASE MEP"/>
    <property type="match status" value="1"/>
</dbReference>
<feature type="region of interest" description="Disordered" evidence="12">
    <location>
        <begin position="264"/>
        <end position="284"/>
    </location>
</feature>
<keyword evidence="8" id="KW-0378">Hydrolase</keyword>
<name>A0A1I3LQB1_9PLAN</name>
<reference evidence="16" key="1">
    <citation type="submission" date="2016-10" db="EMBL/GenBank/DDBJ databases">
        <authorList>
            <person name="Varghese N."/>
            <person name="Submissions S."/>
        </authorList>
    </citation>
    <scope>NUCLEOTIDE SEQUENCE [LARGE SCALE GENOMIC DNA]</scope>
    <source>
        <strain evidence="16">DSM 26348</strain>
    </source>
</reference>
<evidence type="ECO:0000313" key="15">
    <source>
        <dbReference type="EMBL" id="SFI86695.1"/>
    </source>
</evidence>
<evidence type="ECO:0000256" key="5">
    <source>
        <dbReference type="ARBA" id="ARBA00022670"/>
    </source>
</evidence>
<keyword evidence="9" id="KW-0862">Zinc</keyword>
<dbReference type="GO" id="GO:0006508">
    <property type="term" value="P:proteolysis"/>
    <property type="evidence" value="ECO:0007669"/>
    <property type="project" value="UniProtKB-KW"/>
</dbReference>
<dbReference type="GO" id="GO:0008270">
    <property type="term" value="F:zinc ion binding"/>
    <property type="evidence" value="ECO:0007669"/>
    <property type="project" value="InterPro"/>
</dbReference>
<sequence length="1412" mass="147699">MSRFQFQQTLRRLFCSSWRSRRRSRRPAQQLSRDVALLETRVLLSGTTGVDVPRGESFTYNTAGTLTPAANGDPLQIATSYLRSNYAALGLTAGDVDNLTVTSQHTEDGNTYIYLRQMYQNLQVGTADMSVTLLSDGRILAIGSQFVSGLATHVATASAALTAADAIGQAASYLGIAMAGGPQLLSNITGPTTSLTYAGADLSQNDIKTQLMYYPGDDGQIHLTWNLNVNLLDNSDWVDLFVDARTGAMIGDVSWASHDDFSGSGTGTGTASAGSSSTSSFTGPSSSLASLSGLGSYNVYGLPSKAPDDGVRAVVDNPASPTYSPYGWHDTNGVAGAEYTDTRGNNVDAHLDLTDNDSDTGLRADGGAGLNFDFPLDLLGEPWTYQSAAIVQAFYTANMAHDLFARYGFTEAAGNFQIKNYSNTGAGNDQVKLDVQDGGGYNNANFATPVDGLAPRMQMYLFLNTSPYRDGAIDNTVVLHEYGHGVTNRLTGGASNSNALDALQSGGMGEGWSDFFALMMTQKASYSKDLGYGMGTYLYGEDIHGPGVRDYPYSYNMAIDPLTLADFPSNPEVHAGGTIWSSALWDLNWLLIDKYGFDADMANGTSGNNLTMKLVMDALKIQPANPTFLDGRDAILAADLALTGGANQTDIWAAFARRGMGLSASDGGSANSTNVIAAYDVPNPVGTVSLDKSIYYAGDVVTITVNDGNVAGSTVNVTLTTNTGDLETVTLSQVDFGVYQGTISAVSSAIAKNNGKLNVQTGADIFVTYTDVSSTLTLPAVPATVYDTAAVRTNIFSVDFTDNAGKGSLEGFTLNNTPTSAGYQGGLWHISTGRRFDSGHSSTHSMYYGYNEKVNGGGKIQTASPTMGELTSPVLFIPAKATFSFNYLMERETGRVGYDKNAVMISVNNGAWQPLVENLDNTNGLFVTQTVDLGAYANRSVRFKFVFDTVDNQNNNYEGWYVDDVQVSTAVDLDDQISEASPMTFGVPILGAINNASTSDASDVDMYAISVVAGQAYGFDLDNMGAGTLDGVLRLFDASGKQLKVSNNNPAPGETLGTEPFLSYTFAESGTYYVGVSGSPNTGYNAASGGGDVAGSGGEYKLETLLLAAPVIKNVTSVVNYTELGAAVRFALNSTVTDADSTDFDGGLLQVKIAQNRESADVLSILTVGTGINKVTLNGSQVLVGGVLVGTFTGGTKNVALQVTLNANATGARTQALLRAIGYSNTSSSPGTGLRQLQVTLSDGDGTTSSPVVSTVNVTAVNDAPVLGSIGGILDYSKGFAPVMVVPTATVKDVDSSNLAGGRLTLRVTQGTKPGDLFSISAQGTGAGQISLDGTKVLFGGVNIGTVSGGTGSSALLVKFNINATAAAVQALLRRIEFGTTSLPNGWRTVQITLSDGDGAISAAVTKSIKVT</sequence>
<dbReference type="InterPro" id="IPR050371">
    <property type="entry name" value="Fungal_virulence_M36"/>
</dbReference>
<comment type="similarity">
    <text evidence="3">Belongs to the peptidase M36 family.</text>
</comment>
<dbReference type="RefSeq" id="WP_092052182.1">
    <property type="nucleotide sequence ID" value="NZ_FOQD01000013.1"/>
</dbReference>
<comment type="cofactor">
    <cofactor evidence="1">
        <name>Zn(2+)</name>
        <dbReference type="ChEBI" id="CHEBI:29105"/>
    </cofactor>
</comment>
<dbReference type="Gene3D" id="2.60.120.200">
    <property type="match status" value="1"/>
</dbReference>
<evidence type="ECO:0000256" key="11">
    <source>
        <dbReference type="ARBA" id="ARBA00023145"/>
    </source>
</evidence>
<dbReference type="SUPFAM" id="SSF89260">
    <property type="entry name" value="Collagen-binding domain"/>
    <property type="match status" value="1"/>
</dbReference>
<keyword evidence="5 15" id="KW-0645">Protease</keyword>
<dbReference type="Gene3D" id="1.10.390.10">
    <property type="entry name" value="Neutral Protease Domain 2"/>
    <property type="match status" value="1"/>
</dbReference>
<comment type="subcellular location">
    <subcellularLocation>
        <location evidence="2">Secreted</location>
    </subcellularLocation>
</comment>
<feature type="compositionally biased region" description="Low complexity" evidence="12">
    <location>
        <begin position="269"/>
        <end position="284"/>
    </location>
</feature>
<evidence type="ECO:0000256" key="10">
    <source>
        <dbReference type="ARBA" id="ARBA00023049"/>
    </source>
</evidence>
<dbReference type="InterPro" id="IPR007280">
    <property type="entry name" value="Peptidase_C_arc/bac"/>
</dbReference>
<dbReference type="InterPro" id="IPR011096">
    <property type="entry name" value="FTP_domain"/>
</dbReference>
<proteinExistence type="inferred from homology"/>
<evidence type="ECO:0000256" key="12">
    <source>
        <dbReference type="SAM" id="MobiDB-lite"/>
    </source>
</evidence>
<organism evidence="15 16">
    <name type="scientific">Planctomicrobium piriforme</name>
    <dbReference type="NCBI Taxonomy" id="1576369"/>
    <lineage>
        <taxon>Bacteria</taxon>
        <taxon>Pseudomonadati</taxon>
        <taxon>Planctomycetota</taxon>
        <taxon>Planctomycetia</taxon>
        <taxon>Planctomycetales</taxon>
        <taxon>Planctomycetaceae</taxon>
        <taxon>Planctomicrobium</taxon>
    </lineage>
</organism>
<accession>A0A1I3LQB1</accession>
<evidence type="ECO:0000256" key="4">
    <source>
        <dbReference type="ARBA" id="ARBA00022525"/>
    </source>
</evidence>
<dbReference type="InterPro" id="IPR027268">
    <property type="entry name" value="Peptidase_M4/M1_CTD_sf"/>
</dbReference>
<dbReference type="GO" id="GO:0004222">
    <property type="term" value="F:metalloendopeptidase activity"/>
    <property type="evidence" value="ECO:0007669"/>
    <property type="project" value="InterPro"/>
</dbReference>
<dbReference type="Gene3D" id="2.60.120.380">
    <property type="match status" value="1"/>
</dbReference>
<keyword evidence="16" id="KW-1185">Reference proteome</keyword>
<evidence type="ECO:0000256" key="8">
    <source>
        <dbReference type="ARBA" id="ARBA00022801"/>
    </source>
</evidence>
<evidence type="ECO:0000256" key="2">
    <source>
        <dbReference type="ARBA" id="ARBA00004613"/>
    </source>
</evidence>
<protein>
    <submittedName>
        <fullName evidence="15">Zn-dependent metalloprotease</fullName>
    </submittedName>
</protein>
<keyword evidence="11" id="KW-0865">Zymogen</keyword>
<dbReference type="Pfam" id="PF07504">
    <property type="entry name" value="FTP"/>
    <property type="match status" value="1"/>
</dbReference>
<evidence type="ECO:0000313" key="16">
    <source>
        <dbReference type="Proteomes" id="UP000199518"/>
    </source>
</evidence>
<dbReference type="InterPro" id="IPR013320">
    <property type="entry name" value="ConA-like_dom_sf"/>
</dbReference>
<dbReference type="SUPFAM" id="SSF49899">
    <property type="entry name" value="Concanavalin A-like lectins/glucanases"/>
    <property type="match status" value="1"/>
</dbReference>
<keyword evidence="4" id="KW-0964">Secreted</keyword>
<gene>
    <name evidence="15" type="ORF">SAMN05421753_11329</name>
</gene>
<keyword evidence="7" id="KW-0732">Signal</keyword>
<dbReference type="Pfam" id="PF04151">
    <property type="entry name" value="PPC"/>
    <property type="match status" value="1"/>
</dbReference>
<evidence type="ECO:0000256" key="3">
    <source>
        <dbReference type="ARBA" id="ARBA00006006"/>
    </source>
</evidence>
<dbReference type="SUPFAM" id="SSF55486">
    <property type="entry name" value="Metalloproteases ('zincins'), catalytic domain"/>
    <property type="match status" value="1"/>
</dbReference>
<feature type="domain" description="FTP" evidence="14">
    <location>
        <begin position="97"/>
        <end position="146"/>
    </location>
</feature>
<dbReference type="STRING" id="1576369.SAMN05421753_11329"/>
<dbReference type="GO" id="GO:0005615">
    <property type="term" value="C:extracellular space"/>
    <property type="evidence" value="ECO:0007669"/>
    <property type="project" value="InterPro"/>
</dbReference>
<evidence type="ECO:0000256" key="9">
    <source>
        <dbReference type="ARBA" id="ARBA00022833"/>
    </source>
</evidence>
<dbReference type="CDD" id="cd09596">
    <property type="entry name" value="M36"/>
    <property type="match status" value="1"/>
</dbReference>
<keyword evidence="6" id="KW-0479">Metal-binding</keyword>
<evidence type="ECO:0000259" key="13">
    <source>
        <dbReference type="Pfam" id="PF04151"/>
    </source>
</evidence>
<dbReference type="PANTHER" id="PTHR33478:SF1">
    <property type="entry name" value="EXTRACELLULAR METALLOPROTEINASE MEP"/>
    <property type="match status" value="1"/>
</dbReference>
<dbReference type="Gene3D" id="3.10.170.10">
    <property type="match status" value="1"/>
</dbReference>
<evidence type="ECO:0000256" key="1">
    <source>
        <dbReference type="ARBA" id="ARBA00001947"/>
    </source>
</evidence>
<dbReference type="EMBL" id="FOQD01000013">
    <property type="protein sequence ID" value="SFI86695.1"/>
    <property type="molecule type" value="Genomic_DNA"/>
</dbReference>
<dbReference type="Proteomes" id="UP000199518">
    <property type="component" value="Unassembled WGS sequence"/>
</dbReference>
<keyword evidence="10 15" id="KW-0482">Metalloprotease</keyword>
<evidence type="ECO:0000259" key="14">
    <source>
        <dbReference type="Pfam" id="PF07504"/>
    </source>
</evidence>
<dbReference type="Pfam" id="PF02128">
    <property type="entry name" value="Peptidase_M36"/>
    <property type="match status" value="1"/>
</dbReference>
<evidence type="ECO:0000256" key="6">
    <source>
        <dbReference type="ARBA" id="ARBA00022723"/>
    </source>
</evidence>
<dbReference type="OrthoDB" id="252653at2"/>